<name>T1JBI2_STRMM</name>
<keyword evidence="2" id="KW-1185">Reference proteome</keyword>
<dbReference type="HOGENOM" id="CLU_2963750_0_0_1"/>
<dbReference type="AlphaFoldDB" id="T1JBI2"/>
<sequence length="59" mass="7125">MKTLLKIAPYLRLRLRSFMECRAWAHDQRYSWNVKMLNKHTLMEKRFLATVSVASCDKH</sequence>
<evidence type="ECO:0000313" key="1">
    <source>
        <dbReference type="EnsemblMetazoa" id="SMAR011128-PA"/>
    </source>
</evidence>
<proteinExistence type="predicted"/>
<accession>T1JBI2</accession>
<dbReference type="Proteomes" id="UP000014500">
    <property type="component" value="Unassembled WGS sequence"/>
</dbReference>
<organism evidence="1 2">
    <name type="scientific">Strigamia maritima</name>
    <name type="common">European centipede</name>
    <name type="synonym">Geophilus maritimus</name>
    <dbReference type="NCBI Taxonomy" id="126957"/>
    <lineage>
        <taxon>Eukaryota</taxon>
        <taxon>Metazoa</taxon>
        <taxon>Ecdysozoa</taxon>
        <taxon>Arthropoda</taxon>
        <taxon>Myriapoda</taxon>
        <taxon>Chilopoda</taxon>
        <taxon>Pleurostigmophora</taxon>
        <taxon>Geophilomorpha</taxon>
        <taxon>Linotaeniidae</taxon>
        <taxon>Strigamia</taxon>
    </lineage>
</organism>
<dbReference type="EMBL" id="JH432010">
    <property type="status" value="NOT_ANNOTATED_CDS"/>
    <property type="molecule type" value="Genomic_DNA"/>
</dbReference>
<reference evidence="2" key="1">
    <citation type="submission" date="2011-05" db="EMBL/GenBank/DDBJ databases">
        <authorList>
            <person name="Richards S.R."/>
            <person name="Qu J."/>
            <person name="Jiang H."/>
            <person name="Jhangiani S.N."/>
            <person name="Agravi P."/>
            <person name="Goodspeed R."/>
            <person name="Gross S."/>
            <person name="Mandapat C."/>
            <person name="Jackson L."/>
            <person name="Mathew T."/>
            <person name="Pu L."/>
            <person name="Thornton R."/>
            <person name="Saada N."/>
            <person name="Wilczek-Boney K.B."/>
            <person name="Lee S."/>
            <person name="Kovar C."/>
            <person name="Wu Y."/>
            <person name="Scherer S.E."/>
            <person name="Worley K.C."/>
            <person name="Muzny D.M."/>
            <person name="Gibbs R."/>
        </authorList>
    </citation>
    <scope>NUCLEOTIDE SEQUENCE</scope>
    <source>
        <strain evidence="2">Brora</strain>
    </source>
</reference>
<evidence type="ECO:0000313" key="2">
    <source>
        <dbReference type="Proteomes" id="UP000014500"/>
    </source>
</evidence>
<reference evidence="1" key="2">
    <citation type="submission" date="2015-02" db="UniProtKB">
        <authorList>
            <consortium name="EnsemblMetazoa"/>
        </authorList>
    </citation>
    <scope>IDENTIFICATION</scope>
</reference>
<dbReference type="EnsemblMetazoa" id="SMAR011128-RA">
    <property type="protein sequence ID" value="SMAR011128-PA"/>
    <property type="gene ID" value="SMAR011128"/>
</dbReference>
<protein>
    <submittedName>
        <fullName evidence="1">Uncharacterized protein</fullName>
    </submittedName>
</protein>